<evidence type="ECO:0000256" key="2">
    <source>
        <dbReference type="ARBA" id="ARBA00022692"/>
    </source>
</evidence>
<feature type="transmembrane region" description="Helical" evidence="5">
    <location>
        <begin position="426"/>
        <end position="444"/>
    </location>
</feature>
<feature type="transmembrane region" description="Helical" evidence="5">
    <location>
        <begin position="79"/>
        <end position="98"/>
    </location>
</feature>
<feature type="transmembrane region" description="Helical" evidence="5">
    <location>
        <begin position="144"/>
        <end position="168"/>
    </location>
</feature>
<dbReference type="Pfam" id="PF13520">
    <property type="entry name" value="AA_permease_2"/>
    <property type="match status" value="1"/>
</dbReference>
<feature type="transmembrane region" description="Helical" evidence="5">
    <location>
        <begin position="553"/>
        <end position="573"/>
    </location>
</feature>
<keyword evidence="3 5" id="KW-1133">Transmembrane helix</keyword>
<evidence type="ECO:0000313" key="8">
    <source>
        <dbReference type="Proteomes" id="UP001530400"/>
    </source>
</evidence>
<feature type="transmembrane region" description="Helical" evidence="5">
    <location>
        <begin position="482"/>
        <end position="502"/>
    </location>
</feature>
<evidence type="ECO:0000259" key="6">
    <source>
        <dbReference type="Pfam" id="PF13906"/>
    </source>
</evidence>
<proteinExistence type="predicted"/>
<comment type="subcellular location">
    <subcellularLocation>
        <location evidence="1">Membrane</location>
        <topology evidence="1">Multi-pass membrane protein</topology>
    </subcellularLocation>
</comment>
<organism evidence="7 8">
    <name type="scientific">Cyclotella atomus</name>
    <dbReference type="NCBI Taxonomy" id="382360"/>
    <lineage>
        <taxon>Eukaryota</taxon>
        <taxon>Sar</taxon>
        <taxon>Stramenopiles</taxon>
        <taxon>Ochrophyta</taxon>
        <taxon>Bacillariophyta</taxon>
        <taxon>Coscinodiscophyceae</taxon>
        <taxon>Thalassiosirophycidae</taxon>
        <taxon>Stephanodiscales</taxon>
        <taxon>Stephanodiscaceae</taxon>
        <taxon>Cyclotella</taxon>
    </lineage>
</organism>
<dbReference type="InterPro" id="IPR002293">
    <property type="entry name" value="AA/rel_permease1"/>
</dbReference>
<dbReference type="AlphaFoldDB" id="A0ABD3P5X7"/>
<reference evidence="7 8" key="1">
    <citation type="submission" date="2024-10" db="EMBL/GenBank/DDBJ databases">
        <title>Updated reference genomes for cyclostephanoid diatoms.</title>
        <authorList>
            <person name="Roberts W.R."/>
            <person name="Alverson A.J."/>
        </authorList>
    </citation>
    <scope>NUCLEOTIDE SEQUENCE [LARGE SCALE GENOMIC DNA]</scope>
    <source>
        <strain evidence="7 8">AJA010-31</strain>
    </source>
</reference>
<comment type="caution">
    <text evidence="7">The sequence shown here is derived from an EMBL/GenBank/DDBJ whole genome shotgun (WGS) entry which is preliminary data.</text>
</comment>
<dbReference type="InterPro" id="IPR029485">
    <property type="entry name" value="CAT_C"/>
</dbReference>
<feature type="transmembrane region" description="Helical" evidence="5">
    <location>
        <begin position="308"/>
        <end position="330"/>
    </location>
</feature>
<feature type="domain" description="Cationic amino acid transporter C-terminal" evidence="6">
    <location>
        <begin position="528"/>
        <end position="578"/>
    </location>
</feature>
<dbReference type="PANTHER" id="PTHR43243">
    <property type="entry name" value="INNER MEMBRANE TRANSPORTER YGJI-RELATED"/>
    <property type="match status" value="1"/>
</dbReference>
<dbReference type="Gene3D" id="1.20.1740.10">
    <property type="entry name" value="Amino acid/polyamine transporter I"/>
    <property type="match status" value="1"/>
</dbReference>
<feature type="transmembrane region" description="Helical" evidence="5">
    <location>
        <begin position="403"/>
        <end position="420"/>
    </location>
</feature>
<dbReference type="PANTHER" id="PTHR43243:SF82">
    <property type="entry name" value="CATIONIC AMINO ACID TRANSPORTER C-TERMINAL DOMAIN-CONTAINING PROTEIN"/>
    <property type="match status" value="1"/>
</dbReference>
<feature type="transmembrane region" description="Helical" evidence="5">
    <location>
        <begin position="527"/>
        <end position="547"/>
    </location>
</feature>
<gene>
    <name evidence="7" type="ORF">ACHAWO_004437</name>
</gene>
<name>A0ABD3P5X7_9STRA</name>
<feature type="transmembrane region" description="Helical" evidence="5">
    <location>
        <begin position="233"/>
        <end position="253"/>
    </location>
</feature>
<evidence type="ECO:0000256" key="5">
    <source>
        <dbReference type="SAM" id="Phobius"/>
    </source>
</evidence>
<keyword evidence="2 5" id="KW-0812">Transmembrane</keyword>
<sequence>MASSSILHPPPSFTAPPSLTMFIRKPIWAFLEEERAESTSGCLSVQEDHATQDEHTNEDVHIDAARPTKPHLPSRHLTLFDLVSIGVGGTIGSGIFVLNGLIAHSHAGPAVFMSWIISGIAALLSGCCYAELSGRIPSTGSSYAYTFVALGELPAFIAAGMLSLEFLLSGSAVARSWGDKVVEWARVQLSASDEVLRILDPGYNINPMACLVSILSTILVVKGIKESKFVTDFFTWIKVMLVLFMTIGGFMLFNKDNMIPLVPPEFGASGILRGSMSSFFGYLGFDAVCCVAGEAINAETNLPLSITITLCLVTTLYITASIALVGMQNYKMISPESGYPQAFLANGVEWASQLTAAGEVFTLPLVVLVSLMMQPRLQFALARDGLLPKMFSEVDANGDPRKGALFAGVLMTVFATFVPFADLDDFICAGTLLAFTLTNCSLIIMRRKSPERDTNLLGKLLARFNISAFGTCLMLSHGLHLIVGWIAAAIFGILTIFTVIAIQQKCPATSVFGETLQRPRNDDNRRYFTTPLVPIIPCFGIFVNYALVSRLSLFGIGLVLLYTACLALFYFLYGAKHSVARSEGWAARQYSSVEIRDDHDNIEMHDVVIPPIT</sequence>
<dbReference type="Pfam" id="PF13906">
    <property type="entry name" value="AA_permease_C"/>
    <property type="match status" value="1"/>
</dbReference>
<evidence type="ECO:0000256" key="3">
    <source>
        <dbReference type="ARBA" id="ARBA00022989"/>
    </source>
</evidence>
<keyword evidence="8" id="KW-1185">Reference proteome</keyword>
<keyword evidence="4 5" id="KW-0472">Membrane</keyword>
<evidence type="ECO:0000256" key="4">
    <source>
        <dbReference type="ARBA" id="ARBA00023136"/>
    </source>
</evidence>
<dbReference type="Proteomes" id="UP001530400">
    <property type="component" value="Unassembled WGS sequence"/>
</dbReference>
<dbReference type="EMBL" id="JALLPJ020000759">
    <property type="protein sequence ID" value="KAL3783609.1"/>
    <property type="molecule type" value="Genomic_DNA"/>
</dbReference>
<evidence type="ECO:0000313" key="7">
    <source>
        <dbReference type="EMBL" id="KAL3783609.1"/>
    </source>
</evidence>
<dbReference type="GO" id="GO:0016020">
    <property type="term" value="C:membrane"/>
    <property type="evidence" value="ECO:0007669"/>
    <property type="project" value="UniProtKB-SubCell"/>
</dbReference>
<evidence type="ECO:0000256" key="1">
    <source>
        <dbReference type="ARBA" id="ARBA00004141"/>
    </source>
</evidence>
<protein>
    <recommendedName>
        <fullName evidence="6">Cationic amino acid transporter C-terminal domain-containing protein</fullName>
    </recommendedName>
</protein>
<accession>A0ABD3P5X7</accession>
<feature type="transmembrane region" description="Helical" evidence="5">
    <location>
        <begin position="110"/>
        <end position="132"/>
    </location>
</feature>